<keyword evidence="2" id="KW-1185">Reference proteome</keyword>
<comment type="caution">
    <text evidence="1">The sequence shown here is derived from an EMBL/GenBank/DDBJ whole genome shotgun (WGS) entry which is preliminary data.</text>
</comment>
<accession>W7YIB8</accession>
<proteinExistence type="predicted"/>
<evidence type="ECO:0008006" key="3">
    <source>
        <dbReference type="Google" id="ProtNLM"/>
    </source>
</evidence>
<protein>
    <recommendedName>
        <fullName evidence="3">Lipoprotein</fullName>
    </recommendedName>
</protein>
<name>W7YIB8_9BACT</name>
<sequence>MKYFISIILLLSLFLSCVGYRKTIFTLNSVRLGDSIDSVTKKYGNPFKNDVYNQNDIYLTKIYYKEVVDVSTYIYMLTTVLTFKDSILINIEQKENYLPDGKNIISVEPVNDNTP</sequence>
<evidence type="ECO:0000313" key="2">
    <source>
        <dbReference type="Proteomes" id="UP000019402"/>
    </source>
</evidence>
<dbReference type="PROSITE" id="PS51257">
    <property type="entry name" value="PROKAR_LIPOPROTEIN"/>
    <property type="match status" value="1"/>
</dbReference>
<dbReference type="AlphaFoldDB" id="W7YIB8"/>
<reference evidence="1 2" key="1">
    <citation type="journal article" date="2014" name="Genome Announc.">
        <title>Draft Genome Sequence of Cytophaga fermentans JCM 21142T, a Facultative Anaerobe Isolated from Marine Mud.</title>
        <authorList>
            <person name="Starns D."/>
            <person name="Oshima K."/>
            <person name="Suda W."/>
            <person name="Iino T."/>
            <person name="Yuki M."/>
            <person name="Inoue J."/>
            <person name="Kitamura K."/>
            <person name="Iida T."/>
            <person name="Darby A."/>
            <person name="Hattori M."/>
            <person name="Ohkuma M."/>
        </authorList>
    </citation>
    <scope>NUCLEOTIDE SEQUENCE [LARGE SCALE GENOMIC DNA]</scope>
    <source>
        <strain evidence="1 2">JCM 21142</strain>
    </source>
</reference>
<evidence type="ECO:0000313" key="1">
    <source>
        <dbReference type="EMBL" id="GAF02294.1"/>
    </source>
</evidence>
<dbReference type="Proteomes" id="UP000019402">
    <property type="component" value="Unassembled WGS sequence"/>
</dbReference>
<organism evidence="1 2">
    <name type="scientific">Saccharicrinis fermentans DSM 9555 = JCM 21142</name>
    <dbReference type="NCBI Taxonomy" id="869213"/>
    <lineage>
        <taxon>Bacteria</taxon>
        <taxon>Pseudomonadati</taxon>
        <taxon>Bacteroidota</taxon>
        <taxon>Bacteroidia</taxon>
        <taxon>Marinilabiliales</taxon>
        <taxon>Marinilabiliaceae</taxon>
        <taxon>Saccharicrinis</taxon>
    </lineage>
</organism>
<dbReference type="STRING" id="869213.GCA_000517085_01169"/>
<dbReference type="EMBL" id="BAMD01000008">
    <property type="protein sequence ID" value="GAF02294.1"/>
    <property type="molecule type" value="Genomic_DNA"/>
</dbReference>
<gene>
    <name evidence="1" type="ORF">JCM21142_3924</name>
</gene>